<protein>
    <submittedName>
        <fullName evidence="1">Uncharacterized protein</fullName>
    </submittedName>
</protein>
<evidence type="ECO:0000313" key="1">
    <source>
        <dbReference type="EMBL" id="QQP48836.1"/>
    </source>
</evidence>
<feature type="non-terminal residue" evidence="1">
    <location>
        <position position="1"/>
    </location>
</feature>
<name>A0A7T8K871_CALRO</name>
<accession>A0A7T8K871</accession>
<dbReference type="AlphaFoldDB" id="A0A7T8K871"/>
<keyword evidence="2" id="KW-1185">Reference proteome</keyword>
<dbReference type="EMBL" id="CP045895">
    <property type="protein sequence ID" value="QQP48836.1"/>
    <property type="molecule type" value="Genomic_DNA"/>
</dbReference>
<gene>
    <name evidence="1" type="ORF">FKW44_009275</name>
</gene>
<dbReference type="Proteomes" id="UP000595437">
    <property type="component" value="Chromosome 6"/>
</dbReference>
<sequence length="57" mass="6231">VFGVMLPHIFETGLRANTDIYLKVLEDVVYQVCCYQRQVVGVAARLGSSPKSGCKNG</sequence>
<reference evidence="2" key="1">
    <citation type="submission" date="2021-01" db="EMBL/GenBank/DDBJ databases">
        <title>Caligus Genome Assembly.</title>
        <authorList>
            <person name="Gallardo-Escarate C."/>
        </authorList>
    </citation>
    <scope>NUCLEOTIDE SEQUENCE [LARGE SCALE GENOMIC DNA]</scope>
</reference>
<evidence type="ECO:0000313" key="2">
    <source>
        <dbReference type="Proteomes" id="UP000595437"/>
    </source>
</evidence>
<organism evidence="1 2">
    <name type="scientific">Caligus rogercresseyi</name>
    <name type="common">Sea louse</name>
    <dbReference type="NCBI Taxonomy" id="217165"/>
    <lineage>
        <taxon>Eukaryota</taxon>
        <taxon>Metazoa</taxon>
        <taxon>Ecdysozoa</taxon>
        <taxon>Arthropoda</taxon>
        <taxon>Crustacea</taxon>
        <taxon>Multicrustacea</taxon>
        <taxon>Hexanauplia</taxon>
        <taxon>Copepoda</taxon>
        <taxon>Siphonostomatoida</taxon>
        <taxon>Caligidae</taxon>
        <taxon>Caligus</taxon>
    </lineage>
</organism>
<proteinExistence type="predicted"/>